<dbReference type="EMBL" id="DSDY01000078">
    <property type="protein sequence ID" value="HDS10461.1"/>
    <property type="molecule type" value="Genomic_DNA"/>
</dbReference>
<gene>
    <name evidence="2" type="ORF">ENO04_02385</name>
</gene>
<protein>
    <submittedName>
        <fullName evidence="2">Uncharacterized protein</fullName>
    </submittedName>
</protein>
<name>A0A7C1E9H1_9CREN</name>
<comment type="caution">
    <text evidence="2">The sequence shown here is derived from an EMBL/GenBank/DDBJ whole genome shotgun (WGS) entry which is preliminary data.</text>
</comment>
<keyword evidence="1" id="KW-0812">Transmembrane</keyword>
<organism evidence="2">
    <name type="scientific">Fervidicoccus fontis</name>
    <dbReference type="NCBI Taxonomy" id="683846"/>
    <lineage>
        <taxon>Archaea</taxon>
        <taxon>Thermoproteota</taxon>
        <taxon>Thermoprotei</taxon>
        <taxon>Fervidicoccales</taxon>
        <taxon>Fervidicoccaceae</taxon>
        <taxon>Fervidicoccus</taxon>
    </lineage>
</organism>
<evidence type="ECO:0000313" key="2">
    <source>
        <dbReference type="EMBL" id="HDS10461.1"/>
    </source>
</evidence>
<reference evidence="2" key="1">
    <citation type="journal article" date="2020" name="mSystems">
        <title>Genome- and Community-Level Interaction Insights into Carbon Utilization and Element Cycling Functions of Hydrothermarchaeota in Hydrothermal Sediment.</title>
        <authorList>
            <person name="Zhou Z."/>
            <person name="Liu Y."/>
            <person name="Xu W."/>
            <person name="Pan J."/>
            <person name="Luo Z.H."/>
            <person name="Li M."/>
        </authorList>
    </citation>
    <scope>NUCLEOTIDE SEQUENCE [LARGE SCALE GENOMIC DNA]</scope>
    <source>
        <strain evidence="2">SpSt-123</strain>
    </source>
</reference>
<proteinExistence type="predicted"/>
<keyword evidence="1" id="KW-1133">Transmembrane helix</keyword>
<keyword evidence="1" id="KW-0472">Membrane</keyword>
<dbReference type="AlphaFoldDB" id="A0A7C1E9H1"/>
<sequence length="79" mass="9124">MRALLFNAILPLGYGLIVMGLGFLGESRLDAYLSLLTLWYFVLYLIIRPPRRTYDLLGLGLLAMFFYFVTLRILSIIFT</sequence>
<feature type="transmembrane region" description="Helical" evidence="1">
    <location>
        <begin position="31"/>
        <end position="47"/>
    </location>
</feature>
<feature type="transmembrane region" description="Helical" evidence="1">
    <location>
        <begin position="5"/>
        <end position="25"/>
    </location>
</feature>
<accession>A0A7C1E9H1</accession>
<feature type="transmembrane region" description="Helical" evidence="1">
    <location>
        <begin position="59"/>
        <end position="78"/>
    </location>
</feature>
<evidence type="ECO:0000256" key="1">
    <source>
        <dbReference type="SAM" id="Phobius"/>
    </source>
</evidence>